<accession>A0ABV4CD62</accession>
<gene>
    <name evidence="11" type="ORF">AB8O55_03725</name>
</gene>
<organism evidence="11 12">
    <name type="scientific">Saccharopolyspora cebuensis</name>
    <dbReference type="NCBI Taxonomy" id="418759"/>
    <lineage>
        <taxon>Bacteria</taxon>
        <taxon>Bacillati</taxon>
        <taxon>Actinomycetota</taxon>
        <taxon>Actinomycetes</taxon>
        <taxon>Pseudonocardiales</taxon>
        <taxon>Pseudonocardiaceae</taxon>
        <taxon>Saccharopolyspora</taxon>
    </lineage>
</organism>
<evidence type="ECO:0000256" key="9">
    <source>
        <dbReference type="SAM" id="Phobius"/>
    </source>
</evidence>
<comment type="caution">
    <text evidence="11">The sequence shown here is derived from an EMBL/GenBank/DDBJ whole genome shotgun (WGS) entry which is preliminary data.</text>
</comment>
<evidence type="ECO:0000256" key="7">
    <source>
        <dbReference type="ARBA" id="ARBA00022989"/>
    </source>
</evidence>
<keyword evidence="5 9" id="KW-0812">Transmembrane</keyword>
<feature type="transmembrane region" description="Helical" evidence="9">
    <location>
        <begin position="20"/>
        <end position="39"/>
    </location>
</feature>
<dbReference type="Gene3D" id="3.30.565.10">
    <property type="entry name" value="Histidine kinase-like ATPase, C-terminal domain"/>
    <property type="match status" value="1"/>
</dbReference>
<keyword evidence="12" id="KW-1185">Reference proteome</keyword>
<evidence type="ECO:0000313" key="12">
    <source>
        <dbReference type="Proteomes" id="UP001564626"/>
    </source>
</evidence>
<evidence type="ECO:0000256" key="3">
    <source>
        <dbReference type="ARBA" id="ARBA00022553"/>
    </source>
</evidence>
<evidence type="ECO:0000256" key="6">
    <source>
        <dbReference type="ARBA" id="ARBA00022777"/>
    </source>
</evidence>
<dbReference type="InterPro" id="IPR005467">
    <property type="entry name" value="His_kinase_dom"/>
</dbReference>
<keyword evidence="6 11" id="KW-0418">Kinase</keyword>
<dbReference type="Proteomes" id="UP001564626">
    <property type="component" value="Unassembled WGS sequence"/>
</dbReference>
<reference evidence="11 12" key="1">
    <citation type="submission" date="2024-08" db="EMBL/GenBank/DDBJ databases">
        <title>Genome mining of Saccharopolyspora cebuensis PGLac3 from Nigerian medicinal plant.</title>
        <authorList>
            <person name="Ezeobiora C.E."/>
            <person name="Igbokwe N.H."/>
            <person name="Amin D.H."/>
            <person name="Mendie U.E."/>
        </authorList>
    </citation>
    <scope>NUCLEOTIDE SEQUENCE [LARGE SCALE GENOMIC DNA]</scope>
    <source>
        <strain evidence="11 12">PGLac3</strain>
    </source>
</reference>
<evidence type="ECO:0000256" key="2">
    <source>
        <dbReference type="ARBA" id="ARBA00012438"/>
    </source>
</evidence>
<feature type="region of interest" description="Disordered" evidence="8">
    <location>
        <begin position="390"/>
        <end position="432"/>
    </location>
</feature>
<name>A0ABV4CD62_9PSEU</name>
<dbReference type="InterPro" id="IPR036890">
    <property type="entry name" value="HATPase_C_sf"/>
</dbReference>
<evidence type="ECO:0000256" key="5">
    <source>
        <dbReference type="ARBA" id="ARBA00022692"/>
    </source>
</evidence>
<dbReference type="EC" id="2.7.13.3" evidence="2"/>
<dbReference type="SUPFAM" id="SSF55874">
    <property type="entry name" value="ATPase domain of HSP90 chaperone/DNA topoisomerase II/histidine kinase"/>
    <property type="match status" value="1"/>
</dbReference>
<evidence type="ECO:0000256" key="1">
    <source>
        <dbReference type="ARBA" id="ARBA00000085"/>
    </source>
</evidence>
<dbReference type="PANTHER" id="PTHR45436">
    <property type="entry name" value="SENSOR HISTIDINE KINASE YKOH"/>
    <property type="match status" value="1"/>
</dbReference>
<keyword evidence="3" id="KW-0597">Phosphoprotein</keyword>
<protein>
    <recommendedName>
        <fullName evidence="2">histidine kinase</fullName>
        <ecNumber evidence="2">2.7.13.3</ecNumber>
    </recommendedName>
</protein>
<dbReference type="SMART" id="SM00387">
    <property type="entry name" value="HATPase_c"/>
    <property type="match status" value="1"/>
</dbReference>
<keyword evidence="7 9" id="KW-1133">Transmembrane helix</keyword>
<comment type="catalytic activity">
    <reaction evidence="1">
        <text>ATP + protein L-histidine = ADP + protein N-phospho-L-histidine.</text>
        <dbReference type="EC" id="2.7.13.3"/>
    </reaction>
</comment>
<dbReference type="PROSITE" id="PS50109">
    <property type="entry name" value="HIS_KIN"/>
    <property type="match status" value="1"/>
</dbReference>
<feature type="compositionally biased region" description="Basic and acidic residues" evidence="8">
    <location>
        <begin position="390"/>
        <end position="415"/>
    </location>
</feature>
<dbReference type="CDD" id="cd00075">
    <property type="entry name" value="HATPase"/>
    <property type="match status" value="1"/>
</dbReference>
<dbReference type="InterPro" id="IPR003594">
    <property type="entry name" value="HATPase_dom"/>
</dbReference>
<dbReference type="Pfam" id="PF02518">
    <property type="entry name" value="HATPase_c"/>
    <property type="match status" value="1"/>
</dbReference>
<evidence type="ECO:0000256" key="4">
    <source>
        <dbReference type="ARBA" id="ARBA00022679"/>
    </source>
</evidence>
<evidence type="ECO:0000313" key="11">
    <source>
        <dbReference type="EMBL" id="MEY8038493.1"/>
    </source>
</evidence>
<proteinExistence type="predicted"/>
<sequence length="448" mass="47315">MSDHAPAPAVRPSGAPARNAFLITMLLTSGGAAAALLSAPGEARLVVAWIVATSAALVCTCVPLAVHGKAAARCHQQRAEAVERHYRVQVRAAADNAAQQHRTQADAVRAEYDEVVAKAVPDLARRLRGGASAETVRGKADLTGYPHHGELLEAVVTELGTSERGRAARLATCATAAGRVQALATGMLADLRDMQRRHGESDEVLGDLFELDHRTSQISRVADTAAVLSGARTGRSWPRPVAMEGILRGAVGRIDAYRRVVLHSACDIAITSHAAEGVMRALAELMDNATRFSPPDEAAHVYAEENHRGVVITVEDGGPGMPRRARERALRAVGPEPLDLTETSAGTRLGLAVVGCVARELGLTVSFRPSSRGGTGVVVLVPRALLAEPPSREVPAERPRSGEPDELPRRLRDEPATDPAPDGGAEQPAPARFDAFLDALVRPSTERG</sequence>
<dbReference type="InterPro" id="IPR050428">
    <property type="entry name" value="TCS_sensor_his_kinase"/>
</dbReference>
<dbReference type="RefSeq" id="WP_345367916.1">
    <property type="nucleotide sequence ID" value="NZ_BAABII010000020.1"/>
</dbReference>
<evidence type="ECO:0000259" key="10">
    <source>
        <dbReference type="PROSITE" id="PS50109"/>
    </source>
</evidence>
<keyword evidence="9" id="KW-0472">Membrane</keyword>
<feature type="transmembrane region" description="Helical" evidence="9">
    <location>
        <begin position="46"/>
        <end position="66"/>
    </location>
</feature>
<dbReference type="EMBL" id="JBGEHV010000004">
    <property type="protein sequence ID" value="MEY8038493.1"/>
    <property type="molecule type" value="Genomic_DNA"/>
</dbReference>
<keyword evidence="4" id="KW-0808">Transferase</keyword>
<evidence type="ECO:0000256" key="8">
    <source>
        <dbReference type="SAM" id="MobiDB-lite"/>
    </source>
</evidence>
<dbReference type="GO" id="GO:0016301">
    <property type="term" value="F:kinase activity"/>
    <property type="evidence" value="ECO:0007669"/>
    <property type="project" value="UniProtKB-KW"/>
</dbReference>
<dbReference type="PANTHER" id="PTHR45436:SF5">
    <property type="entry name" value="SENSOR HISTIDINE KINASE TRCS"/>
    <property type="match status" value="1"/>
</dbReference>
<feature type="domain" description="Histidine kinase" evidence="10">
    <location>
        <begin position="278"/>
        <end position="385"/>
    </location>
</feature>